<dbReference type="GO" id="GO:0003676">
    <property type="term" value="F:nucleic acid binding"/>
    <property type="evidence" value="ECO:0007669"/>
    <property type="project" value="InterPro"/>
</dbReference>
<feature type="domain" description="HNH nuclease" evidence="1">
    <location>
        <begin position="9"/>
        <end position="64"/>
    </location>
</feature>
<dbReference type="PANTHER" id="PTHR33877">
    <property type="entry name" value="SLL1193 PROTEIN"/>
    <property type="match status" value="1"/>
</dbReference>
<dbReference type="GO" id="GO:0004519">
    <property type="term" value="F:endonuclease activity"/>
    <property type="evidence" value="ECO:0007669"/>
    <property type="project" value="UniProtKB-KW"/>
</dbReference>
<keyword evidence="2" id="KW-0255">Endonuclease</keyword>
<dbReference type="Gene3D" id="1.10.30.50">
    <property type="match status" value="1"/>
</dbReference>
<dbReference type="RefSeq" id="WP_095725000.1">
    <property type="nucleotide sequence ID" value="NZ_NTFS01000649.1"/>
</dbReference>
<dbReference type="InterPro" id="IPR002711">
    <property type="entry name" value="HNH"/>
</dbReference>
<dbReference type="Pfam" id="PF01844">
    <property type="entry name" value="HNH"/>
    <property type="match status" value="1"/>
</dbReference>
<dbReference type="AlphaFoldDB" id="A0A2A2TAB1"/>
<name>A0A2A2TAB1_9CYAN</name>
<proteinExistence type="predicted"/>
<evidence type="ECO:0000313" key="2">
    <source>
        <dbReference type="EMBL" id="PAX45848.1"/>
    </source>
</evidence>
<dbReference type="GO" id="GO:0008270">
    <property type="term" value="F:zinc ion binding"/>
    <property type="evidence" value="ECO:0007669"/>
    <property type="project" value="InterPro"/>
</dbReference>
<evidence type="ECO:0000259" key="1">
    <source>
        <dbReference type="SMART" id="SM00507"/>
    </source>
</evidence>
<comment type="caution">
    <text evidence="2">The sequence shown here is derived from an EMBL/GenBank/DDBJ whole genome shotgun (WGS) entry which is preliminary data.</text>
</comment>
<dbReference type="PANTHER" id="PTHR33877:SF1">
    <property type="entry name" value="TYPE IV METHYL-DIRECTED RESTRICTION ENZYME ECOKMCRA"/>
    <property type="match status" value="1"/>
</dbReference>
<reference evidence="2 3" key="1">
    <citation type="submission" date="2017-08" db="EMBL/GenBank/DDBJ databases">
        <title>Draft genome sequence of filamentous cyanobacterium Calothrix elsteri CCALA 953.</title>
        <authorList>
            <person name="Gagunashvili A.N."/>
            <person name="Elster J."/>
            <person name="Andresson O.S."/>
        </authorList>
    </citation>
    <scope>NUCLEOTIDE SEQUENCE [LARGE SCALE GENOMIC DNA]</scope>
    <source>
        <strain evidence="2 3">CCALA 953</strain>
    </source>
</reference>
<dbReference type="InterPro" id="IPR052892">
    <property type="entry name" value="NA-targeting_endonuclease"/>
</dbReference>
<accession>A0A2A2TAB1</accession>
<dbReference type="Proteomes" id="UP000218238">
    <property type="component" value="Unassembled WGS sequence"/>
</dbReference>
<keyword evidence="3" id="KW-1185">Reference proteome</keyword>
<dbReference type="OrthoDB" id="514018at2"/>
<organism evidence="2 3">
    <name type="scientific">Brunnivagina elsteri CCALA 953</name>
    <dbReference type="NCBI Taxonomy" id="987040"/>
    <lineage>
        <taxon>Bacteria</taxon>
        <taxon>Bacillati</taxon>
        <taxon>Cyanobacteriota</taxon>
        <taxon>Cyanophyceae</taxon>
        <taxon>Nostocales</taxon>
        <taxon>Calotrichaceae</taxon>
        <taxon>Brunnivagina</taxon>
    </lineage>
</organism>
<evidence type="ECO:0000313" key="3">
    <source>
        <dbReference type="Proteomes" id="UP000218238"/>
    </source>
</evidence>
<keyword evidence="2" id="KW-0540">Nuclease</keyword>
<dbReference type="EMBL" id="NTFS01000649">
    <property type="protein sequence ID" value="PAX45848.1"/>
    <property type="molecule type" value="Genomic_DNA"/>
</dbReference>
<protein>
    <submittedName>
        <fullName evidence="2">HNH endonuclease</fullName>
    </submittedName>
</protein>
<sequence length="144" mass="16512">MTSDYISVELRKLIINRASKRCEYCLIHQDFSIYTHEVDHIIPIKHSGETAADNLALSCLSCNRHKGSDFATIDQVTKEIVPLFNPRRQVWDEHFCITNARIEGKTQIGQATARLLQLNIPNRVLERQVLISQSQYPDQKSSSM</sequence>
<dbReference type="CDD" id="cd00085">
    <property type="entry name" value="HNHc"/>
    <property type="match status" value="1"/>
</dbReference>
<dbReference type="SMART" id="SM00507">
    <property type="entry name" value="HNHc"/>
    <property type="match status" value="1"/>
</dbReference>
<dbReference type="InterPro" id="IPR003615">
    <property type="entry name" value="HNH_nuc"/>
</dbReference>
<keyword evidence="2" id="KW-0378">Hydrolase</keyword>
<gene>
    <name evidence="2" type="ORF">CK510_29510</name>
</gene>